<evidence type="ECO:0000256" key="2">
    <source>
        <dbReference type="ARBA" id="ARBA00022857"/>
    </source>
</evidence>
<evidence type="ECO:0000313" key="6">
    <source>
        <dbReference type="Proteomes" id="UP001397290"/>
    </source>
</evidence>
<sequence length="380" mass="42546">MPFSEYIQLNDGNKIPLIAFGVGTSVSRRWGNPEGLPELLKTALQAGYRHIDTAEANMLPLVEYENENEVAEGIRMSGVPRKDIFITAKDLSIKGVTTEQALRKTLQNLGVEYVDLYLIHNAMFAKNDADLQRKWAEMEAVKELGLAKSIGVSNLEQQRIQAILKTAKVPPAINQIELHPYFQRTELVSWLQQQNIALACYSPLAPLRSGSFGGRPGPVDDIFQALAKKYNVDESEIGLRWAIDQGHVVITTSSKPERIQGYAKKLPSFKLTTDEISDIAELGRKKAFAAFWHAFAPSGGDNFRLLSSRREDLIQDNWPKHNINAKSADIVDTWGPAELLSASSHEGPFAMWIGREILCTEDFKGNQYHWNEAFDLNHVS</sequence>
<dbReference type="PRINTS" id="PR00069">
    <property type="entry name" value="ALDKETRDTASE"/>
</dbReference>
<comment type="similarity">
    <text evidence="1">Belongs to the aldo/keto reductase family.</text>
</comment>
<dbReference type="SUPFAM" id="SSF51430">
    <property type="entry name" value="NAD(P)-linked oxidoreductase"/>
    <property type="match status" value="1"/>
</dbReference>
<dbReference type="Proteomes" id="UP001397290">
    <property type="component" value="Unassembled WGS sequence"/>
</dbReference>
<dbReference type="InterPro" id="IPR044494">
    <property type="entry name" value="AKR3C2/3"/>
</dbReference>
<keyword evidence="6" id="KW-1185">Reference proteome</keyword>
<dbReference type="GO" id="GO:0016652">
    <property type="term" value="F:oxidoreductase activity, acting on NAD(P)H as acceptor"/>
    <property type="evidence" value="ECO:0007669"/>
    <property type="project" value="InterPro"/>
</dbReference>
<dbReference type="InterPro" id="IPR020471">
    <property type="entry name" value="AKR"/>
</dbReference>
<evidence type="ECO:0000256" key="1">
    <source>
        <dbReference type="ARBA" id="ARBA00007905"/>
    </source>
</evidence>
<dbReference type="InterPro" id="IPR036812">
    <property type="entry name" value="NAD(P)_OxRdtase_dom_sf"/>
</dbReference>
<protein>
    <recommendedName>
        <fullName evidence="4">NADP-dependent oxidoreductase domain-containing protein</fullName>
    </recommendedName>
</protein>
<dbReference type="GO" id="GO:0016616">
    <property type="term" value="F:oxidoreductase activity, acting on the CH-OH group of donors, NAD or NADP as acceptor"/>
    <property type="evidence" value="ECO:0007669"/>
    <property type="project" value="UniProtKB-ARBA"/>
</dbReference>
<reference evidence="5 6" key="1">
    <citation type="submission" date="2020-02" db="EMBL/GenBank/DDBJ databases">
        <title>Comparative genomics of the hypocrealean fungal genus Beauvera.</title>
        <authorList>
            <person name="Showalter D.N."/>
            <person name="Bushley K.E."/>
            <person name="Rehner S.A."/>
        </authorList>
    </citation>
    <scope>NUCLEOTIDE SEQUENCE [LARGE SCALE GENOMIC DNA]</scope>
    <source>
        <strain evidence="5 6">ARSEF4384</strain>
    </source>
</reference>
<keyword evidence="3" id="KW-0560">Oxidoreductase</keyword>
<proteinExistence type="inferred from homology"/>
<dbReference type="Pfam" id="PF00248">
    <property type="entry name" value="Aldo_ket_red"/>
    <property type="match status" value="1"/>
</dbReference>
<organism evidence="5 6">
    <name type="scientific">Beauveria asiatica</name>
    <dbReference type="NCBI Taxonomy" id="1069075"/>
    <lineage>
        <taxon>Eukaryota</taxon>
        <taxon>Fungi</taxon>
        <taxon>Dikarya</taxon>
        <taxon>Ascomycota</taxon>
        <taxon>Pezizomycotina</taxon>
        <taxon>Sordariomycetes</taxon>
        <taxon>Hypocreomycetidae</taxon>
        <taxon>Hypocreales</taxon>
        <taxon>Cordycipitaceae</taxon>
        <taxon>Beauveria</taxon>
    </lineage>
</organism>
<name>A0AAW0S1B8_9HYPO</name>
<dbReference type="CDD" id="cd19120">
    <property type="entry name" value="AKR_AKR3C2-3"/>
    <property type="match status" value="1"/>
</dbReference>
<feature type="domain" description="NADP-dependent oxidoreductase" evidence="4">
    <location>
        <begin position="32"/>
        <end position="282"/>
    </location>
</feature>
<dbReference type="InterPro" id="IPR023210">
    <property type="entry name" value="NADP_OxRdtase_dom"/>
</dbReference>
<dbReference type="PANTHER" id="PTHR43827:SF3">
    <property type="entry name" value="NADP-DEPENDENT OXIDOREDUCTASE DOMAIN-CONTAINING PROTEIN"/>
    <property type="match status" value="1"/>
</dbReference>
<dbReference type="Gene3D" id="3.20.20.100">
    <property type="entry name" value="NADP-dependent oxidoreductase domain"/>
    <property type="match status" value="1"/>
</dbReference>
<dbReference type="PANTHER" id="PTHR43827">
    <property type="entry name" value="2,5-DIKETO-D-GLUCONIC ACID REDUCTASE"/>
    <property type="match status" value="1"/>
</dbReference>
<evidence type="ECO:0000256" key="3">
    <source>
        <dbReference type="ARBA" id="ARBA00023002"/>
    </source>
</evidence>
<evidence type="ECO:0000259" key="4">
    <source>
        <dbReference type="Pfam" id="PF00248"/>
    </source>
</evidence>
<dbReference type="FunFam" id="3.20.20.100:FF:000002">
    <property type="entry name" value="2,5-diketo-D-gluconic acid reductase A"/>
    <property type="match status" value="1"/>
</dbReference>
<keyword evidence="2" id="KW-0521">NADP</keyword>
<comment type="caution">
    <text evidence="5">The sequence shown here is derived from an EMBL/GenBank/DDBJ whole genome shotgun (WGS) entry which is preliminary data.</text>
</comment>
<gene>
    <name evidence="5" type="ORF">G3M48_010391</name>
</gene>
<dbReference type="AlphaFoldDB" id="A0AAW0S1B8"/>
<accession>A0AAW0S1B8</accession>
<evidence type="ECO:0000313" key="5">
    <source>
        <dbReference type="EMBL" id="KAK8148337.1"/>
    </source>
</evidence>
<dbReference type="EMBL" id="JAAHCF010000095">
    <property type="protein sequence ID" value="KAK8148337.1"/>
    <property type="molecule type" value="Genomic_DNA"/>
</dbReference>